<feature type="transmembrane region" description="Helical" evidence="6">
    <location>
        <begin position="63"/>
        <end position="82"/>
    </location>
</feature>
<feature type="domain" description="Type II secretion system protein GspF" evidence="7">
    <location>
        <begin position="175"/>
        <end position="302"/>
    </location>
</feature>
<comment type="subcellular location">
    <subcellularLocation>
        <location evidence="1">Cell membrane</location>
        <topology evidence="1">Multi-pass membrane protein</topology>
    </subcellularLocation>
</comment>
<name>A0A840VGL6_9PROT</name>
<evidence type="ECO:0000259" key="7">
    <source>
        <dbReference type="Pfam" id="PF00482"/>
    </source>
</evidence>
<proteinExistence type="predicted"/>
<evidence type="ECO:0000256" key="6">
    <source>
        <dbReference type="SAM" id="Phobius"/>
    </source>
</evidence>
<dbReference type="Proteomes" id="UP000553706">
    <property type="component" value="Unassembled WGS sequence"/>
</dbReference>
<evidence type="ECO:0000256" key="3">
    <source>
        <dbReference type="ARBA" id="ARBA00022692"/>
    </source>
</evidence>
<feature type="transmembrane region" description="Helical" evidence="6">
    <location>
        <begin position="103"/>
        <end position="126"/>
    </location>
</feature>
<dbReference type="PANTHER" id="PTHR35007:SF2">
    <property type="entry name" value="PILUS ASSEMBLE PROTEIN"/>
    <property type="match status" value="1"/>
</dbReference>
<keyword evidence="3 6" id="KW-0812">Transmembrane</keyword>
<evidence type="ECO:0000256" key="2">
    <source>
        <dbReference type="ARBA" id="ARBA00022475"/>
    </source>
</evidence>
<dbReference type="RefSeq" id="WP_183265359.1">
    <property type="nucleotide sequence ID" value="NZ_JACHFJ010000002.1"/>
</dbReference>
<feature type="transmembrane region" description="Helical" evidence="6">
    <location>
        <begin position="132"/>
        <end position="152"/>
    </location>
</feature>
<sequence>MYSNNTIFALLLLVVLFFALLAGVGFMLAHELGRNVKLERRLNIVVNGGEEELPEQGRPPGTMLLRVISAFGMGVARSGLLSRKTLAEMTATLEGVGFKGGKGLGLFIGSKILLVLVSPIITFVVAQHAMHLSGMWLIIATAGGAVGGMLLPETIATNIRTKHLEKVAAGVPDALDMLVICADAGLALEAGIARVAQEISTLNPALASELQQTSHELQIGADMRHAMDNLGERTGLETLKRLATTLAQSLQYGTPLTQALRSLSAELRAEALVKFEERAGRLPTLMTMPMILFILPCVFLIVAGPAIINVMATMHGH</sequence>
<accession>A0A840VGL6</accession>
<evidence type="ECO:0000256" key="1">
    <source>
        <dbReference type="ARBA" id="ARBA00004651"/>
    </source>
</evidence>
<protein>
    <submittedName>
        <fullName evidence="8">Tight adherence protein C</fullName>
    </submittedName>
</protein>
<dbReference type="AlphaFoldDB" id="A0A840VGL6"/>
<keyword evidence="5 6" id="KW-0472">Membrane</keyword>
<dbReference type="PANTHER" id="PTHR35007">
    <property type="entry name" value="INTEGRAL MEMBRANE PROTEIN-RELATED"/>
    <property type="match status" value="1"/>
</dbReference>
<keyword evidence="2" id="KW-1003">Cell membrane</keyword>
<reference evidence="8 9" key="1">
    <citation type="submission" date="2020-08" db="EMBL/GenBank/DDBJ databases">
        <title>Genomic Encyclopedia of Type Strains, Phase IV (KMG-IV): sequencing the most valuable type-strain genomes for metagenomic binning, comparative biology and taxonomic classification.</title>
        <authorList>
            <person name="Goeker M."/>
        </authorList>
    </citation>
    <scope>NUCLEOTIDE SEQUENCE [LARGE SCALE GENOMIC DNA]</scope>
    <source>
        <strain evidence="8 9">DSM 27026</strain>
    </source>
</reference>
<organism evidence="8 9">
    <name type="scientific">Acidocella aromatica</name>
    <dbReference type="NCBI Taxonomy" id="1303579"/>
    <lineage>
        <taxon>Bacteria</taxon>
        <taxon>Pseudomonadati</taxon>
        <taxon>Pseudomonadota</taxon>
        <taxon>Alphaproteobacteria</taxon>
        <taxon>Acetobacterales</taxon>
        <taxon>Acidocellaceae</taxon>
        <taxon>Acidocella</taxon>
    </lineage>
</organism>
<evidence type="ECO:0000313" key="9">
    <source>
        <dbReference type="Proteomes" id="UP000553706"/>
    </source>
</evidence>
<keyword evidence="4 6" id="KW-1133">Transmembrane helix</keyword>
<dbReference type="InterPro" id="IPR018076">
    <property type="entry name" value="T2SS_GspF_dom"/>
</dbReference>
<comment type="caution">
    <text evidence="8">The sequence shown here is derived from an EMBL/GenBank/DDBJ whole genome shotgun (WGS) entry which is preliminary data.</text>
</comment>
<gene>
    <name evidence="8" type="ORF">HNP71_000583</name>
</gene>
<dbReference type="EMBL" id="JACHFJ010000002">
    <property type="protein sequence ID" value="MBB5372345.1"/>
    <property type="molecule type" value="Genomic_DNA"/>
</dbReference>
<evidence type="ECO:0000256" key="5">
    <source>
        <dbReference type="ARBA" id="ARBA00023136"/>
    </source>
</evidence>
<dbReference type="GO" id="GO:0005886">
    <property type="term" value="C:plasma membrane"/>
    <property type="evidence" value="ECO:0007669"/>
    <property type="project" value="UniProtKB-SubCell"/>
</dbReference>
<keyword evidence="9" id="KW-1185">Reference proteome</keyword>
<feature type="transmembrane region" description="Helical" evidence="6">
    <location>
        <begin position="291"/>
        <end position="312"/>
    </location>
</feature>
<evidence type="ECO:0000256" key="4">
    <source>
        <dbReference type="ARBA" id="ARBA00022989"/>
    </source>
</evidence>
<evidence type="ECO:0000313" key="8">
    <source>
        <dbReference type="EMBL" id="MBB5372345.1"/>
    </source>
</evidence>
<dbReference type="Pfam" id="PF00482">
    <property type="entry name" value="T2SSF"/>
    <property type="match status" value="1"/>
</dbReference>